<proteinExistence type="predicted"/>
<name>A0A0B6VLD9_9CAUD</name>
<dbReference type="EMBL" id="AP014715">
    <property type="protein sequence ID" value="BAQ22952.1"/>
    <property type="molecule type" value="Genomic_DNA"/>
</dbReference>
<dbReference type="Proteomes" id="UP000225144">
    <property type="component" value="Genome"/>
</dbReference>
<dbReference type="Gene3D" id="3.30.565.10">
    <property type="entry name" value="Histidine kinase-like ATPase, C-terminal domain"/>
    <property type="match status" value="1"/>
</dbReference>
<dbReference type="InterPro" id="IPR036890">
    <property type="entry name" value="HATPase_C_sf"/>
</dbReference>
<organism evidence="1 2">
    <name type="scientific">Edwardsiella phage PEi26</name>
    <dbReference type="NCBI Taxonomy" id="1608311"/>
    <lineage>
        <taxon>Viruses</taxon>
        <taxon>Duplodnaviria</taxon>
        <taxon>Heunggongvirae</taxon>
        <taxon>Uroviricota</taxon>
        <taxon>Caudoviricetes</taxon>
        <taxon>Pantevenvirales</taxon>
        <taxon>Straboviridae</taxon>
        <taxon>Tevenvirinae</taxon>
        <taxon>Kanagawavirus</taxon>
        <taxon>Kanagawavirus pei20</taxon>
    </lineage>
</organism>
<evidence type="ECO:0000313" key="2">
    <source>
        <dbReference type="Proteomes" id="UP000225144"/>
    </source>
</evidence>
<dbReference type="SUPFAM" id="SSF55874">
    <property type="entry name" value="ATPase domain of HSP90 chaperone/DNA topoisomerase II/histidine kinase"/>
    <property type="match status" value="1"/>
</dbReference>
<reference evidence="1 2" key="1">
    <citation type="submission" date="2015-02" db="EMBL/GenBank/DDBJ databases">
        <title>Complete genome sequences of Edwardsiella bacteriophages, PEi20 and PEi26.</title>
        <authorList>
            <person name="Yasuike M."/>
            <person name="Nishiki I."/>
            <person name="Iwasaki Y."/>
            <person name="Nakamura Y."/>
            <person name="Fujiwara A."/>
            <person name="Hassan E.S."/>
            <person name="Mahmoud M.M."/>
            <person name="Kawato Y."/>
            <person name="Nagai S."/>
            <person name="Kobayashi T."/>
            <person name="Ototake M."/>
            <person name="Nakai T."/>
        </authorList>
    </citation>
    <scope>NUCLEOTIDE SEQUENCE [LARGE SCALE GENOMIC DNA]</scope>
</reference>
<accession>A0A0B6VLD9</accession>
<protein>
    <submittedName>
        <fullName evidence="1">RIIA protector from prophage-induced early lysis</fullName>
    </submittedName>
</protein>
<evidence type="ECO:0000313" key="1">
    <source>
        <dbReference type="EMBL" id="BAQ22952.1"/>
    </source>
</evidence>
<sequence length="727" mass="83153">MIIQGDDEVVLGSKGANTKFKITTSAKAFKILSSGLYKNKIRAIVRELSCNCLDAHKLNGFEGAFQINVPGQMDPRFIIRDFGPGLSKDGLENLYTTYFASTKNNSNDFIGALGLGSKSPFSYTDTFTVVSYHEGKVYGYTAMLDNGEPVIRLLFEEDMKEDDKTGLEITVPVKTADIQRWKDEIKYVVRPFGEAKVNLVGSKLEPRFFPEFDEYYVIPTTDYSYEERSGLFAVYGSIVYPLNDVPGLGDTWIGSRNDVAFIKFPLGELDIAASREELSLDEQTIANIKSRIIHLDKRVMDADLKEWRETTNERKVVRELGGLNYRANQMLQNKAAVVCGNKTYKQLYAKYDVKSRFIEAGIVYEVCVDPKMKRLKSNGTRGGVGVTYMFGTQRKKLTIIIDDCKKQRLPAVRALNEIRYSKDDKAKKILKENPWLPERGEEILFVNPESELEMNTLPDVLRQMGEDEVVMKYTSEFFAAVEDYVVVVQREYQPKPKAPSAVRWYKTKEGSWAEEELFYNAADAEDIDGWVVFKNGYNYVTMEPEYGVWNNFGGICQCADVLGITEFHIVRPQLQKKIIKLDQCQDMLVAISDKFVELVDEVDYDYYTATSGRAYNYTRHIEKYPELNFLMKYLNESGKSSKEAKDLFALRSWLNPVNIISYTNSLHKDQVYNGLHIVRKLNEYADSRAAERIKKFEGENIVVTEYMRNRYNMEGNAVAEIVKLLGE</sequence>
<gene>
    <name evidence="1" type="primary">rIIA</name>
</gene>